<dbReference type="Proteomes" id="UP001159042">
    <property type="component" value="Unassembled WGS sequence"/>
</dbReference>
<comment type="caution">
    <text evidence="1">The sequence shown here is derived from an EMBL/GenBank/DDBJ whole genome shotgun (WGS) entry which is preliminary data.</text>
</comment>
<dbReference type="AlphaFoldDB" id="A0AAV8VZ28"/>
<reference evidence="1 2" key="1">
    <citation type="journal article" date="2023" name="Insect Mol. Biol.">
        <title>Genome sequencing provides insights into the evolution of gene families encoding plant cell wall-degrading enzymes in longhorned beetles.</title>
        <authorList>
            <person name="Shin N.R."/>
            <person name="Okamura Y."/>
            <person name="Kirsch R."/>
            <person name="Pauchet Y."/>
        </authorList>
    </citation>
    <scope>NUCLEOTIDE SEQUENCE [LARGE SCALE GENOMIC DNA]</scope>
    <source>
        <strain evidence="1">EAD_L_NR</strain>
    </source>
</reference>
<accession>A0AAV8VZ28</accession>
<gene>
    <name evidence="1" type="ORF">NQ315_003888</name>
</gene>
<proteinExistence type="predicted"/>
<name>A0AAV8VZ28_9CUCU</name>
<organism evidence="1 2">
    <name type="scientific">Exocentrus adspersus</name>
    <dbReference type="NCBI Taxonomy" id="1586481"/>
    <lineage>
        <taxon>Eukaryota</taxon>
        <taxon>Metazoa</taxon>
        <taxon>Ecdysozoa</taxon>
        <taxon>Arthropoda</taxon>
        <taxon>Hexapoda</taxon>
        <taxon>Insecta</taxon>
        <taxon>Pterygota</taxon>
        <taxon>Neoptera</taxon>
        <taxon>Endopterygota</taxon>
        <taxon>Coleoptera</taxon>
        <taxon>Polyphaga</taxon>
        <taxon>Cucujiformia</taxon>
        <taxon>Chrysomeloidea</taxon>
        <taxon>Cerambycidae</taxon>
        <taxon>Lamiinae</taxon>
        <taxon>Acanthocinini</taxon>
        <taxon>Exocentrus</taxon>
    </lineage>
</organism>
<protein>
    <submittedName>
        <fullName evidence="1">Uncharacterized protein</fullName>
    </submittedName>
</protein>
<sequence>MIVLCNNYANGRVIGCSKKGFVCYDETRFYQCVHVGGKYIISRKTQSCPDGLICRNDADLECEEDIQKDYLMVSNADTIVSANTYGGKLNEM</sequence>
<evidence type="ECO:0000313" key="2">
    <source>
        <dbReference type="Proteomes" id="UP001159042"/>
    </source>
</evidence>
<dbReference type="EMBL" id="JANEYG010000019">
    <property type="protein sequence ID" value="KAJ8919304.1"/>
    <property type="molecule type" value="Genomic_DNA"/>
</dbReference>
<evidence type="ECO:0000313" key="1">
    <source>
        <dbReference type="EMBL" id="KAJ8919304.1"/>
    </source>
</evidence>
<keyword evidence="2" id="KW-1185">Reference proteome</keyword>